<dbReference type="Proteomes" id="UP000012159">
    <property type="component" value="Unassembled WGS sequence"/>
</dbReference>
<evidence type="ECO:0000313" key="3">
    <source>
        <dbReference type="Proteomes" id="UP000012159"/>
    </source>
</evidence>
<keyword evidence="1" id="KW-1133">Transmembrane helix</keyword>
<keyword evidence="1" id="KW-0812">Transmembrane</keyword>
<reference evidence="2 3" key="1">
    <citation type="submission" date="2013-01" db="EMBL/GenBank/DDBJ databases">
        <authorList>
            <person name="Harkins D.M."/>
            <person name="Durkin A.S."/>
            <person name="Brinkac L.M."/>
            <person name="Haft D.H."/>
            <person name="Selengut J.D."/>
            <person name="Sanka R."/>
            <person name="DePew J."/>
            <person name="Purushe J."/>
            <person name="Picardeau M."/>
            <person name="Werts C."/>
            <person name="Goarant C."/>
            <person name="Vinetz J.M."/>
            <person name="Sutton G.G."/>
            <person name="Nierman W.C."/>
            <person name="Fouts D.E."/>
        </authorList>
    </citation>
    <scope>NUCLEOTIDE SEQUENCE [LARGE SCALE GENOMIC DNA]</scope>
    <source>
        <strain evidence="2 3">200901868</strain>
    </source>
</reference>
<keyword evidence="1" id="KW-0472">Membrane</keyword>
<accession>M6W9K2</accession>
<sequence length="64" mass="7603">MLFRKSYLFIVFIFNLILVSFHFVKNLNFSGTTNYDIVGFFLEINFRTGTSRLFLKKTRGLIGW</sequence>
<name>M6W9K2_LEPBO</name>
<evidence type="ECO:0000256" key="1">
    <source>
        <dbReference type="SAM" id="Phobius"/>
    </source>
</evidence>
<comment type="caution">
    <text evidence="2">The sequence shown here is derived from an EMBL/GenBank/DDBJ whole genome shotgun (WGS) entry which is preliminary data.</text>
</comment>
<organism evidence="2 3">
    <name type="scientific">Leptospira borgpetersenii serovar Pomona str. 200901868</name>
    <dbReference type="NCBI Taxonomy" id="1192866"/>
    <lineage>
        <taxon>Bacteria</taxon>
        <taxon>Pseudomonadati</taxon>
        <taxon>Spirochaetota</taxon>
        <taxon>Spirochaetia</taxon>
        <taxon>Leptospirales</taxon>
        <taxon>Leptospiraceae</taxon>
        <taxon>Leptospira</taxon>
    </lineage>
</organism>
<proteinExistence type="predicted"/>
<gene>
    <name evidence="2" type="ORF">LEP1GSC133_0823</name>
</gene>
<protein>
    <submittedName>
        <fullName evidence="2">Uncharacterized protein</fullName>
    </submittedName>
</protein>
<dbReference type="EMBL" id="AKWF02000029">
    <property type="protein sequence ID" value="EMO64126.1"/>
    <property type="molecule type" value="Genomic_DNA"/>
</dbReference>
<feature type="transmembrane region" description="Helical" evidence="1">
    <location>
        <begin position="7"/>
        <end position="24"/>
    </location>
</feature>
<dbReference type="AlphaFoldDB" id="M6W9K2"/>
<evidence type="ECO:0000313" key="2">
    <source>
        <dbReference type="EMBL" id="EMO64126.1"/>
    </source>
</evidence>